<sequence>IADIFHLSYGESELCLAGEDDGTELKACSDAIKFDVFNKSVCQSNALIKKECDENHKICEPAAEADNVFSCPDSEKNAL</sequence>
<feature type="non-terminal residue" evidence="1">
    <location>
        <position position="1"/>
    </location>
</feature>
<protein>
    <submittedName>
        <fullName evidence="1">Uncharacterized protein</fullName>
    </submittedName>
</protein>
<accession>A0AAV5W4S0</accession>
<dbReference type="Proteomes" id="UP001432322">
    <property type="component" value="Unassembled WGS sequence"/>
</dbReference>
<keyword evidence="2" id="KW-1185">Reference proteome</keyword>
<comment type="caution">
    <text evidence="1">The sequence shown here is derived from an EMBL/GenBank/DDBJ whole genome shotgun (WGS) entry which is preliminary data.</text>
</comment>
<feature type="non-terminal residue" evidence="1">
    <location>
        <position position="79"/>
    </location>
</feature>
<proteinExistence type="predicted"/>
<dbReference type="AlphaFoldDB" id="A0AAV5W4S0"/>
<evidence type="ECO:0000313" key="2">
    <source>
        <dbReference type="Proteomes" id="UP001432322"/>
    </source>
</evidence>
<reference evidence="1" key="1">
    <citation type="submission" date="2023-10" db="EMBL/GenBank/DDBJ databases">
        <title>Genome assembly of Pristionchus species.</title>
        <authorList>
            <person name="Yoshida K."/>
            <person name="Sommer R.J."/>
        </authorList>
    </citation>
    <scope>NUCLEOTIDE SEQUENCE</scope>
    <source>
        <strain evidence="1">RS5133</strain>
    </source>
</reference>
<organism evidence="1 2">
    <name type="scientific">Pristionchus fissidentatus</name>
    <dbReference type="NCBI Taxonomy" id="1538716"/>
    <lineage>
        <taxon>Eukaryota</taxon>
        <taxon>Metazoa</taxon>
        <taxon>Ecdysozoa</taxon>
        <taxon>Nematoda</taxon>
        <taxon>Chromadorea</taxon>
        <taxon>Rhabditida</taxon>
        <taxon>Rhabditina</taxon>
        <taxon>Diplogasteromorpha</taxon>
        <taxon>Diplogasteroidea</taxon>
        <taxon>Neodiplogasteridae</taxon>
        <taxon>Pristionchus</taxon>
    </lineage>
</organism>
<name>A0AAV5W4S0_9BILA</name>
<evidence type="ECO:0000313" key="1">
    <source>
        <dbReference type="EMBL" id="GMT25997.1"/>
    </source>
</evidence>
<dbReference type="EMBL" id="BTSY01000004">
    <property type="protein sequence ID" value="GMT25997.1"/>
    <property type="molecule type" value="Genomic_DNA"/>
</dbReference>
<gene>
    <name evidence="1" type="ORF">PFISCL1PPCAC_17294</name>
</gene>